<dbReference type="InterPro" id="IPR036942">
    <property type="entry name" value="Beta-barrel_TonB_sf"/>
</dbReference>
<dbReference type="Proteomes" id="UP000245489">
    <property type="component" value="Unassembled WGS sequence"/>
</dbReference>
<evidence type="ECO:0000256" key="3">
    <source>
        <dbReference type="ARBA" id="ARBA00023237"/>
    </source>
</evidence>
<evidence type="ECO:0000256" key="2">
    <source>
        <dbReference type="ARBA" id="ARBA00023136"/>
    </source>
</evidence>
<protein>
    <submittedName>
        <fullName evidence="4">Outer membrane receptor protein involved in Fe transport</fullName>
    </submittedName>
</protein>
<proteinExistence type="predicted"/>
<keyword evidence="4" id="KW-0675">Receptor</keyword>
<comment type="caution">
    <text evidence="4">The sequence shown here is derived from an EMBL/GenBank/DDBJ whole genome shotgun (WGS) entry which is preliminary data.</text>
</comment>
<gene>
    <name evidence="4" type="ORF">LV89_03064</name>
</gene>
<dbReference type="InterPro" id="IPR037066">
    <property type="entry name" value="Plug_dom_sf"/>
</dbReference>
<dbReference type="SUPFAM" id="SSF49464">
    <property type="entry name" value="Carboxypeptidase regulatory domain-like"/>
    <property type="match status" value="1"/>
</dbReference>
<reference evidence="4 5" key="1">
    <citation type="submission" date="2018-05" db="EMBL/GenBank/DDBJ databases">
        <title>Genomic Encyclopedia of Archaeal and Bacterial Type Strains, Phase II (KMG-II): from individual species to whole genera.</title>
        <authorList>
            <person name="Goeker M."/>
        </authorList>
    </citation>
    <scope>NUCLEOTIDE SEQUENCE [LARGE SCALE GENOMIC DNA]</scope>
    <source>
        <strain evidence="4 5">DSM 22214</strain>
    </source>
</reference>
<comment type="subcellular location">
    <subcellularLocation>
        <location evidence="1">Cell outer membrane</location>
    </subcellularLocation>
</comment>
<accession>A0A316DZR0</accession>
<dbReference type="Gene3D" id="2.40.170.20">
    <property type="entry name" value="TonB-dependent receptor, beta-barrel domain"/>
    <property type="match status" value="1"/>
</dbReference>
<evidence type="ECO:0000313" key="4">
    <source>
        <dbReference type="EMBL" id="PWK23857.1"/>
    </source>
</evidence>
<keyword evidence="3" id="KW-0998">Cell outer membrane</keyword>
<keyword evidence="2" id="KW-0472">Membrane</keyword>
<evidence type="ECO:0000256" key="1">
    <source>
        <dbReference type="ARBA" id="ARBA00004442"/>
    </source>
</evidence>
<name>A0A316DZR0_9BACT</name>
<organism evidence="4 5">
    <name type="scientific">Arcicella aurantiaca</name>
    <dbReference type="NCBI Taxonomy" id="591202"/>
    <lineage>
        <taxon>Bacteria</taxon>
        <taxon>Pseudomonadati</taxon>
        <taxon>Bacteroidota</taxon>
        <taxon>Cytophagia</taxon>
        <taxon>Cytophagales</taxon>
        <taxon>Flectobacillaceae</taxon>
        <taxon>Arcicella</taxon>
    </lineage>
</organism>
<keyword evidence="5" id="KW-1185">Reference proteome</keyword>
<dbReference type="GO" id="GO:0009279">
    <property type="term" value="C:cell outer membrane"/>
    <property type="evidence" value="ECO:0007669"/>
    <property type="project" value="UniProtKB-SubCell"/>
</dbReference>
<dbReference type="InterPro" id="IPR008969">
    <property type="entry name" value="CarboxyPept-like_regulatory"/>
</dbReference>
<dbReference type="Gene3D" id="2.170.130.10">
    <property type="entry name" value="TonB-dependent receptor, plug domain"/>
    <property type="match status" value="1"/>
</dbReference>
<dbReference type="AlphaFoldDB" id="A0A316DZR0"/>
<dbReference type="SUPFAM" id="SSF56935">
    <property type="entry name" value="Porins"/>
    <property type="match status" value="1"/>
</dbReference>
<dbReference type="RefSeq" id="WP_109743774.1">
    <property type="nucleotide sequence ID" value="NZ_QGGO01000016.1"/>
</dbReference>
<dbReference type="EMBL" id="QGGO01000016">
    <property type="protein sequence ID" value="PWK23857.1"/>
    <property type="molecule type" value="Genomic_DNA"/>
</dbReference>
<sequence>MKKVLFLSIIFIVGILANLKAQDEETQMLRGKIVDSQSKTPLIGVNVIIVGTEPLKGGSTDNEGIFRIKNTPLGRNLIKISSVGYKEITLSNIVVTAGKQTVLDIEMEEQITLGNEIVVTAARSKTSIEKGMVSVSGKTFDIEDTRRFSGSRNDPSRMVANFAGVVGNSDARNDIIIRGNAPTGLLWRFEGIDIPNPSHFGALGATGGPVTMLNNNLLARSSFLTGAFPANYGNAIAGVFDLQLRTGNNEKREYTGQVGFNGVELGAEGAFSKTSKASYLVNYRYSMLGLLQKIGLNFGTGTNTPKYQDLSFKLDFPTEKAGRFTVFGMGGTSGIINKPDSSGTKDFYSNSSENTTYDTQMGVLGLGHTYYLNNFSFLKTTVAISGNAVQSATDSVANKLLIAKYRSNSSQDKISFHTALTNKLNASQTLVIGVMADRLGVNYSDSALVSKNYFKKLREFEGSTYLLRAYGNWQWKVMDKLVINTGAYIQHFGLNKTTSFEPRLGLRFSPSQNHTFSFGIGRHSQLQDLAIYFNNLKNDNGYARPNENLGFTMSNQAVFGYETFVSKNTKLKAEAYYQALSDVPVQTQSSAYSVLNEGANFESPTVTNLVNKGSGKNYGVELTIERNFINNYYFLGTLSLYESTYKGSDGVERNTAFNGNYVGNILAGREFKVSKRGTFAIDFKVTATGGKRYTPFDIEKSLKEKKVYYTDDINGAKMKDYMRADLKILFRLNRKKVMEEWFLDLQNITGRANIYSQKLDPVAKTLVYSTQQGFYPTFNYRIQF</sequence>
<evidence type="ECO:0000313" key="5">
    <source>
        <dbReference type="Proteomes" id="UP000245489"/>
    </source>
</evidence>
<dbReference type="OrthoDB" id="9804995at2"/>
<dbReference type="Gene3D" id="2.60.40.1120">
    <property type="entry name" value="Carboxypeptidase-like, regulatory domain"/>
    <property type="match status" value="1"/>
</dbReference>
<dbReference type="Pfam" id="PF13715">
    <property type="entry name" value="CarbopepD_reg_2"/>
    <property type="match status" value="1"/>
</dbReference>